<protein>
    <submittedName>
        <fullName evidence="7">Methylamine utilization MauE</fullName>
    </submittedName>
</protein>
<feature type="transmembrane region" description="Helical" evidence="5">
    <location>
        <begin position="51"/>
        <end position="73"/>
    </location>
</feature>
<keyword evidence="2 5" id="KW-0812">Transmembrane</keyword>
<feature type="domain" description="Methylamine utilisation protein MauE" evidence="6">
    <location>
        <begin position="12"/>
        <end position="136"/>
    </location>
</feature>
<dbReference type="STRING" id="1121439.dsat_1405"/>
<proteinExistence type="predicted"/>
<comment type="subcellular location">
    <subcellularLocation>
        <location evidence="1">Membrane</location>
        <topology evidence="1">Multi-pass membrane protein</topology>
    </subcellularLocation>
</comment>
<evidence type="ECO:0000256" key="3">
    <source>
        <dbReference type="ARBA" id="ARBA00022989"/>
    </source>
</evidence>
<evidence type="ECO:0000256" key="1">
    <source>
        <dbReference type="ARBA" id="ARBA00004141"/>
    </source>
</evidence>
<dbReference type="OrthoDB" id="9809646at2"/>
<evidence type="ECO:0000256" key="2">
    <source>
        <dbReference type="ARBA" id="ARBA00022692"/>
    </source>
</evidence>
<evidence type="ECO:0000313" key="7">
    <source>
        <dbReference type="EMBL" id="EPR30683.1"/>
    </source>
</evidence>
<comment type="caution">
    <text evidence="7">The sequence shown here is derived from an EMBL/GenBank/DDBJ whole genome shotgun (WGS) entry which is preliminary data.</text>
</comment>
<dbReference type="UniPathway" id="UPA00895"/>
<organism evidence="7 8">
    <name type="scientific">Alkalidesulfovibrio alkalitolerans DSM 16529</name>
    <dbReference type="NCBI Taxonomy" id="1121439"/>
    <lineage>
        <taxon>Bacteria</taxon>
        <taxon>Pseudomonadati</taxon>
        <taxon>Thermodesulfobacteriota</taxon>
        <taxon>Desulfovibrionia</taxon>
        <taxon>Desulfovibrionales</taxon>
        <taxon>Desulfovibrionaceae</taxon>
        <taxon>Alkalidesulfovibrio</taxon>
    </lineage>
</organism>
<dbReference type="eggNOG" id="COG2259">
    <property type="taxonomic scope" value="Bacteria"/>
</dbReference>
<dbReference type="RefSeq" id="WP_020888101.1">
    <property type="nucleotide sequence ID" value="NZ_ATHI01000031.1"/>
</dbReference>
<reference evidence="7 8" key="1">
    <citation type="journal article" date="2013" name="Genome Announc.">
        <title>Draft genome sequences for three mercury-methylating, sulfate-reducing bacteria.</title>
        <authorList>
            <person name="Brown S.D."/>
            <person name="Hurt R.A.Jr."/>
            <person name="Gilmour C.C."/>
            <person name="Elias D.A."/>
        </authorList>
    </citation>
    <scope>NUCLEOTIDE SEQUENCE [LARGE SCALE GENOMIC DNA]</scope>
    <source>
        <strain evidence="7 8">DSM 16529</strain>
    </source>
</reference>
<dbReference type="GO" id="GO:0030416">
    <property type="term" value="P:methylamine metabolic process"/>
    <property type="evidence" value="ECO:0007669"/>
    <property type="project" value="InterPro"/>
</dbReference>
<evidence type="ECO:0000313" key="8">
    <source>
        <dbReference type="Proteomes" id="UP000014975"/>
    </source>
</evidence>
<keyword evidence="3 5" id="KW-1133">Transmembrane helix</keyword>
<accession>S7UEL5</accession>
<gene>
    <name evidence="7" type="ORF">dsat_1405</name>
</gene>
<evidence type="ECO:0000256" key="4">
    <source>
        <dbReference type="ARBA" id="ARBA00023136"/>
    </source>
</evidence>
<name>S7UEL5_9BACT</name>
<dbReference type="EMBL" id="ATHI01000031">
    <property type="protein sequence ID" value="EPR30683.1"/>
    <property type="molecule type" value="Genomic_DNA"/>
</dbReference>
<dbReference type="Proteomes" id="UP000014975">
    <property type="component" value="Unassembled WGS sequence"/>
</dbReference>
<evidence type="ECO:0000256" key="5">
    <source>
        <dbReference type="SAM" id="Phobius"/>
    </source>
</evidence>
<dbReference type="GO" id="GO:0016020">
    <property type="term" value="C:membrane"/>
    <property type="evidence" value="ECO:0007669"/>
    <property type="project" value="UniProtKB-SubCell"/>
</dbReference>
<keyword evidence="8" id="KW-1185">Reference proteome</keyword>
<keyword evidence="4 5" id="KW-0472">Membrane</keyword>
<feature type="transmembrane region" description="Helical" evidence="5">
    <location>
        <begin position="12"/>
        <end position="31"/>
    </location>
</feature>
<dbReference type="Pfam" id="PF07291">
    <property type="entry name" value="MauE"/>
    <property type="match status" value="1"/>
</dbReference>
<sequence length="158" mass="17654">MKTLIALLRHPALALAFRLYLGGLFISAAMYKINYAAEFTTTIASYRMAPWWSVNILALFMPWLELVSGVLLVAGFRVKAAVSVIAGLIVLFTIGIVVNLLRGAAISCGCFHTIDDPISWWTVARDLTWLGMAVHVYFFDRYLQIDRALVRDLKEIGT</sequence>
<evidence type="ECO:0000259" key="6">
    <source>
        <dbReference type="Pfam" id="PF07291"/>
    </source>
</evidence>
<dbReference type="PATRIC" id="fig|1121439.3.peg.2790"/>
<dbReference type="InterPro" id="IPR009908">
    <property type="entry name" value="Methylamine_util_MauE"/>
</dbReference>
<feature type="transmembrane region" description="Helical" evidence="5">
    <location>
        <begin position="80"/>
        <end position="101"/>
    </location>
</feature>
<dbReference type="AlphaFoldDB" id="S7UEL5"/>